<dbReference type="PANTHER" id="PTHR24349">
    <property type="entry name" value="SERINE/THREONINE-PROTEIN KINASE"/>
    <property type="match status" value="1"/>
</dbReference>
<feature type="domain" description="EF-hand" evidence="18">
    <location>
        <begin position="253"/>
        <end position="288"/>
    </location>
</feature>
<keyword evidence="7" id="KW-0677">Repeat</keyword>
<proteinExistence type="inferred from homology"/>
<protein>
    <recommendedName>
        <fullName evidence="2">non-specific serine/threonine protein kinase</fullName>
        <ecNumber evidence="2">2.7.11.1</ecNumber>
    </recommendedName>
</protein>
<dbReference type="PROSITE" id="PS50222">
    <property type="entry name" value="EF_HAND_2"/>
    <property type="match status" value="4"/>
</dbReference>
<evidence type="ECO:0000313" key="19">
    <source>
        <dbReference type="EnsemblPlants" id="TraesCS5A02G463100.1"/>
    </source>
</evidence>
<dbReference type="Gramene" id="TraesCS5A03G1093300.1">
    <property type="protein sequence ID" value="TraesCS5A03G1093300.1.CDS"/>
    <property type="gene ID" value="TraesCS5A03G1093300"/>
</dbReference>
<dbReference type="InterPro" id="IPR002048">
    <property type="entry name" value="EF_hand_dom"/>
</dbReference>
<dbReference type="FunFam" id="1.10.510.10:FF:000067">
    <property type="entry name" value="calcium-dependent protein kinase 13"/>
    <property type="match status" value="1"/>
</dbReference>
<evidence type="ECO:0000256" key="6">
    <source>
        <dbReference type="ARBA" id="ARBA00022723"/>
    </source>
</evidence>
<evidence type="ECO:0000256" key="7">
    <source>
        <dbReference type="ARBA" id="ARBA00022737"/>
    </source>
</evidence>
<dbReference type="SMART" id="SM00054">
    <property type="entry name" value="EFh"/>
    <property type="match status" value="4"/>
</dbReference>
<dbReference type="GO" id="GO:0005524">
    <property type="term" value="F:ATP binding"/>
    <property type="evidence" value="ECO:0007669"/>
    <property type="project" value="UniProtKB-KW"/>
</dbReference>
<dbReference type="GO" id="GO:0016020">
    <property type="term" value="C:membrane"/>
    <property type="evidence" value="ECO:0007669"/>
    <property type="project" value="UniProtKB-SubCell"/>
</dbReference>
<dbReference type="InterPro" id="IPR008271">
    <property type="entry name" value="Ser/Thr_kinase_AS"/>
</dbReference>
<dbReference type="SUPFAM" id="SSF56112">
    <property type="entry name" value="Protein kinase-like (PK-like)"/>
    <property type="match status" value="1"/>
</dbReference>
<dbReference type="Proteomes" id="UP000019116">
    <property type="component" value="Chromosome 5A"/>
</dbReference>
<dbReference type="Gene3D" id="1.10.238.10">
    <property type="entry name" value="EF-hand"/>
    <property type="match status" value="1"/>
</dbReference>
<dbReference type="InterPro" id="IPR011009">
    <property type="entry name" value="Kinase-like_dom_sf"/>
</dbReference>
<dbReference type="PROSITE" id="PS00108">
    <property type="entry name" value="PROTEIN_KINASE_ST"/>
    <property type="match status" value="1"/>
</dbReference>
<dbReference type="InterPro" id="IPR011992">
    <property type="entry name" value="EF-hand-dom_pair"/>
</dbReference>
<comment type="similarity">
    <text evidence="14">Belongs to the protein kinase superfamily. Ser/Thr protein kinase family. CDPK subfamily.</text>
</comment>
<keyword evidence="5" id="KW-0519">Myristate</keyword>
<keyword evidence="11" id="KW-0067">ATP-binding</keyword>
<dbReference type="EnsemblPlants" id="TraesCS5A02G463100.1">
    <property type="protein sequence ID" value="TraesCS5A02G463100.1"/>
    <property type="gene ID" value="TraesCS5A02G463100"/>
</dbReference>
<evidence type="ECO:0000259" key="18">
    <source>
        <dbReference type="PROSITE" id="PS50222"/>
    </source>
</evidence>
<dbReference type="InterPro" id="IPR050205">
    <property type="entry name" value="CDPK_Ser/Thr_kinases"/>
</dbReference>
<feature type="domain" description="EF-hand" evidence="18">
    <location>
        <begin position="290"/>
        <end position="325"/>
    </location>
</feature>
<dbReference type="Pfam" id="PF00069">
    <property type="entry name" value="Pkinase"/>
    <property type="match status" value="1"/>
</dbReference>
<keyword evidence="6" id="KW-0479">Metal-binding</keyword>
<evidence type="ECO:0000256" key="9">
    <source>
        <dbReference type="ARBA" id="ARBA00022777"/>
    </source>
</evidence>
<dbReference type="FunFam" id="1.10.238.10:FF:000050">
    <property type="entry name" value="Calcium-dependent protein kinase 7"/>
    <property type="match status" value="1"/>
</dbReference>
<keyword evidence="10" id="KW-0106">Calcium</keyword>
<reference evidence="19" key="1">
    <citation type="submission" date="2018-08" db="EMBL/GenBank/DDBJ databases">
        <authorList>
            <person name="Rossello M."/>
        </authorList>
    </citation>
    <scope>NUCLEOTIDE SEQUENCE [LARGE SCALE GENOMIC DNA]</scope>
    <source>
        <strain evidence="19">cv. Chinese Spring</strain>
    </source>
</reference>
<organism evidence="19">
    <name type="scientific">Triticum aestivum</name>
    <name type="common">Wheat</name>
    <dbReference type="NCBI Taxonomy" id="4565"/>
    <lineage>
        <taxon>Eukaryota</taxon>
        <taxon>Viridiplantae</taxon>
        <taxon>Streptophyta</taxon>
        <taxon>Embryophyta</taxon>
        <taxon>Tracheophyta</taxon>
        <taxon>Spermatophyta</taxon>
        <taxon>Magnoliopsida</taxon>
        <taxon>Liliopsida</taxon>
        <taxon>Poales</taxon>
        <taxon>Poaceae</taxon>
        <taxon>BOP clade</taxon>
        <taxon>Pooideae</taxon>
        <taxon>Triticodae</taxon>
        <taxon>Triticeae</taxon>
        <taxon>Triticinae</taxon>
        <taxon>Triticum</taxon>
    </lineage>
</organism>
<dbReference type="InterPro" id="IPR000719">
    <property type="entry name" value="Prot_kinase_dom"/>
</dbReference>
<evidence type="ECO:0000256" key="4">
    <source>
        <dbReference type="ARBA" id="ARBA00022679"/>
    </source>
</evidence>
<dbReference type="PROSITE" id="PS00018">
    <property type="entry name" value="EF_HAND_1"/>
    <property type="match status" value="3"/>
</dbReference>
<dbReference type="Pfam" id="PF13499">
    <property type="entry name" value="EF-hand_7"/>
    <property type="match status" value="2"/>
</dbReference>
<keyword evidence="4" id="KW-0808">Transferase</keyword>
<dbReference type="InterPro" id="IPR018247">
    <property type="entry name" value="EF_Hand_1_Ca_BS"/>
</dbReference>
<dbReference type="Gramene" id="TraesCS5A02G463100.1">
    <property type="protein sequence ID" value="TraesCS5A02G463100.1"/>
    <property type="gene ID" value="TraesCS5A02G463100"/>
</dbReference>
<comment type="catalytic activity">
    <reaction evidence="15">
        <text>L-threonyl-[protein] + ATP = O-phospho-L-threonyl-[protein] + ADP + H(+)</text>
        <dbReference type="Rhea" id="RHEA:46608"/>
        <dbReference type="Rhea" id="RHEA-COMP:11060"/>
        <dbReference type="Rhea" id="RHEA-COMP:11605"/>
        <dbReference type="ChEBI" id="CHEBI:15378"/>
        <dbReference type="ChEBI" id="CHEBI:30013"/>
        <dbReference type="ChEBI" id="CHEBI:30616"/>
        <dbReference type="ChEBI" id="CHEBI:61977"/>
        <dbReference type="ChEBI" id="CHEBI:456216"/>
        <dbReference type="EC" id="2.7.11.1"/>
    </reaction>
</comment>
<keyword evidence="20" id="KW-1185">Reference proteome</keyword>
<dbReference type="SUPFAM" id="SSF47473">
    <property type="entry name" value="EF-hand"/>
    <property type="match status" value="1"/>
</dbReference>
<evidence type="ECO:0000256" key="3">
    <source>
        <dbReference type="ARBA" id="ARBA00022527"/>
    </source>
</evidence>
<dbReference type="Gene3D" id="1.10.510.10">
    <property type="entry name" value="Transferase(Phosphotransferase) domain 1"/>
    <property type="match status" value="1"/>
</dbReference>
<evidence type="ECO:0000256" key="14">
    <source>
        <dbReference type="ARBA" id="ARBA00024334"/>
    </source>
</evidence>
<evidence type="ECO:0000256" key="11">
    <source>
        <dbReference type="ARBA" id="ARBA00022840"/>
    </source>
</evidence>
<keyword evidence="12" id="KW-0472">Membrane</keyword>
<dbReference type="CDD" id="cd15898">
    <property type="entry name" value="EFh_PI-PLC"/>
    <property type="match status" value="1"/>
</dbReference>
<evidence type="ECO:0000256" key="15">
    <source>
        <dbReference type="ARBA" id="ARBA00047899"/>
    </source>
</evidence>
<keyword evidence="13" id="KW-0449">Lipoprotein</keyword>
<evidence type="ECO:0000256" key="5">
    <source>
        <dbReference type="ARBA" id="ARBA00022707"/>
    </source>
</evidence>
<dbReference type="SMR" id="A0A3B6KQ52"/>
<dbReference type="Gramene" id="TraesRN5A0101109600.1">
    <property type="protein sequence ID" value="TraesRN5A0101109600.1"/>
    <property type="gene ID" value="TraesRN5A0101109600"/>
</dbReference>
<feature type="domain" description="EF-hand" evidence="18">
    <location>
        <begin position="181"/>
        <end position="216"/>
    </location>
</feature>
<accession>A0A3B6KQ52</accession>
<feature type="domain" description="EF-hand" evidence="18">
    <location>
        <begin position="217"/>
        <end position="252"/>
    </location>
</feature>
<dbReference type="AlphaFoldDB" id="A0A3B6KQ52"/>
<feature type="domain" description="Protein kinase" evidence="17">
    <location>
        <begin position="1"/>
        <end position="138"/>
    </location>
</feature>
<dbReference type="GO" id="GO:0005509">
    <property type="term" value="F:calcium ion binding"/>
    <property type="evidence" value="ECO:0007669"/>
    <property type="project" value="InterPro"/>
</dbReference>
<evidence type="ECO:0000256" key="1">
    <source>
        <dbReference type="ARBA" id="ARBA00004635"/>
    </source>
</evidence>
<dbReference type="EC" id="2.7.11.1" evidence="2"/>
<keyword evidence="3" id="KW-0723">Serine/threonine-protein kinase</keyword>
<evidence type="ECO:0000313" key="20">
    <source>
        <dbReference type="Proteomes" id="UP000019116"/>
    </source>
</evidence>
<dbReference type="Gramene" id="TraesROB_scaffold_026190_01G000300.1">
    <property type="protein sequence ID" value="TraesROB_scaffold_026190_01G000300.1"/>
    <property type="gene ID" value="TraesROB_scaffold_026190_01G000300"/>
</dbReference>
<evidence type="ECO:0000256" key="16">
    <source>
        <dbReference type="ARBA" id="ARBA00048679"/>
    </source>
</evidence>
<gene>
    <name evidence="19" type="primary">LOC123105571</name>
</gene>
<name>A0A3B6KQ52_WHEAT</name>
<dbReference type="GO" id="GO:0004674">
    <property type="term" value="F:protein serine/threonine kinase activity"/>
    <property type="evidence" value="ECO:0007669"/>
    <property type="project" value="UniProtKB-KW"/>
</dbReference>
<evidence type="ECO:0000256" key="8">
    <source>
        <dbReference type="ARBA" id="ARBA00022741"/>
    </source>
</evidence>
<dbReference type="PaxDb" id="4565-Traes_5AL_DEDF36AD2.1"/>
<comment type="catalytic activity">
    <reaction evidence="16">
        <text>L-seryl-[protein] + ATP = O-phospho-L-seryl-[protein] + ADP + H(+)</text>
        <dbReference type="Rhea" id="RHEA:17989"/>
        <dbReference type="Rhea" id="RHEA-COMP:9863"/>
        <dbReference type="Rhea" id="RHEA-COMP:11604"/>
        <dbReference type="ChEBI" id="CHEBI:15378"/>
        <dbReference type="ChEBI" id="CHEBI:29999"/>
        <dbReference type="ChEBI" id="CHEBI:30616"/>
        <dbReference type="ChEBI" id="CHEBI:83421"/>
        <dbReference type="ChEBI" id="CHEBI:456216"/>
        <dbReference type="EC" id="2.7.11.1"/>
    </reaction>
</comment>
<dbReference type="PROSITE" id="PS50011">
    <property type="entry name" value="PROTEIN_KINASE_DOM"/>
    <property type="match status" value="1"/>
</dbReference>
<dbReference type="Gramene" id="TraesCAD_scaffold_034056_01G000500.1">
    <property type="protein sequence ID" value="TraesCAD_scaffold_034056_01G000500.1"/>
    <property type="gene ID" value="TraesCAD_scaffold_034056_01G000500"/>
</dbReference>
<sequence length="355" mass="40483">MCHRNGVIHRDLKPENFLYANKKESSPLKAIDFGLSVFFRPGERFSEIVGSPYYMAPEVLKRNYGPEIDVWSAGVILYILLCETEQGVAQAIIRSVVDFKRDPWPRVSEPAKDLVRRMLDPNPITRLTAAQVLEHPWLHDSKKNPDIQLGDTVRARLQQFSAMNKLKKKALRVIAEHLSLEEVADIKKMFDSMDVNNKGQLTFEEFKAGLRKLGNKMHDSDLQMLMDAADVDKNGTLDYGEFVAVSIHVRKIGNDEHIQKAFSYFDQDKSGYIEIEELRVALTDEVDGACDEDIINGIIHDVDTDKDGKISYDEFAAMMKAGTDWRKASRQYSRQRFSNLSLKLHKDGSISDDQK</sequence>
<evidence type="ECO:0000256" key="12">
    <source>
        <dbReference type="ARBA" id="ARBA00023136"/>
    </source>
</evidence>
<dbReference type="Gramene" id="TraesCLE_scaffold_027927_01G000300.1">
    <property type="protein sequence ID" value="TraesCLE_scaffold_027927_01G000300.1"/>
    <property type="gene ID" value="TraesCLE_scaffold_027927_01G000300"/>
</dbReference>
<evidence type="ECO:0000256" key="2">
    <source>
        <dbReference type="ARBA" id="ARBA00012513"/>
    </source>
</evidence>
<evidence type="ECO:0000256" key="10">
    <source>
        <dbReference type="ARBA" id="ARBA00022837"/>
    </source>
</evidence>
<dbReference type="SMART" id="SM00220">
    <property type="entry name" value="S_TKc"/>
    <property type="match status" value="1"/>
</dbReference>
<evidence type="ECO:0000256" key="13">
    <source>
        <dbReference type="ARBA" id="ARBA00023288"/>
    </source>
</evidence>
<dbReference type="OrthoDB" id="40902at2759"/>
<reference evidence="19" key="2">
    <citation type="submission" date="2018-10" db="UniProtKB">
        <authorList>
            <consortium name="EnsemblPlants"/>
        </authorList>
    </citation>
    <scope>IDENTIFICATION</scope>
</reference>
<dbReference type="PRINTS" id="PR01697">
    <property type="entry name" value="PARVALBUMIN"/>
</dbReference>
<keyword evidence="8" id="KW-0547">Nucleotide-binding</keyword>
<evidence type="ECO:0000259" key="17">
    <source>
        <dbReference type="PROSITE" id="PS50011"/>
    </source>
</evidence>
<comment type="subcellular location">
    <subcellularLocation>
        <location evidence="1">Membrane</location>
        <topology evidence="1">Lipid-anchor</topology>
    </subcellularLocation>
</comment>
<keyword evidence="9" id="KW-0418">Kinase</keyword>